<dbReference type="RefSeq" id="XP_024582259.1">
    <property type="nucleotide sequence ID" value="XM_024716685.1"/>
</dbReference>
<keyword evidence="2" id="KW-1185">Reference proteome</keyword>
<proteinExistence type="predicted"/>
<dbReference type="EMBL" id="CCYD01001785">
    <property type="protein sequence ID" value="CEG45890.1"/>
    <property type="molecule type" value="Genomic_DNA"/>
</dbReference>
<organism evidence="1 2">
    <name type="scientific">Plasmopara halstedii</name>
    <name type="common">Downy mildew of sunflower</name>
    <dbReference type="NCBI Taxonomy" id="4781"/>
    <lineage>
        <taxon>Eukaryota</taxon>
        <taxon>Sar</taxon>
        <taxon>Stramenopiles</taxon>
        <taxon>Oomycota</taxon>
        <taxon>Peronosporomycetes</taxon>
        <taxon>Peronosporales</taxon>
        <taxon>Peronosporaceae</taxon>
        <taxon>Plasmopara</taxon>
    </lineage>
</organism>
<accession>A0A0P1AWR2</accession>
<dbReference type="AlphaFoldDB" id="A0A0P1AWR2"/>
<evidence type="ECO:0000313" key="1">
    <source>
        <dbReference type="EMBL" id="CEG45890.1"/>
    </source>
</evidence>
<dbReference type="GeneID" id="36397218"/>
<reference evidence="2" key="1">
    <citation type="submission" date="2014-09" db="EMBL/GenBank/DDBJ databases">
        <authorList>
            <person name="Sharma Rahul"/>
            <person name="Thines Marco"/>
        </authorList>
    </citation>
    <scope>NUCLEOTIDE SEQUENCE [LARGE SCALE GENOMIC DNA]</scope>
</reference>
<evidence type="ECO:0000313" key="2">
    <source>
        <dbReference type="Proteomes" id="UP000054928"/>
    </source>
</evidence>
<protein>
    <submittedName>
        <fullName evidence="1">Uncharacterized protein</fullName>
    </submittedName>
</protein>
<name>A0A0P1AWR2_PLAHL</name>
<dbReference type="Proteomes" id="UP000054928">
    <property type="component" value="Unassembled WGS sequence"/>
</dbReference>
<sequence length="54" mass="5875">MGSDSDLDLEKILNTVIDPSREVKAPNFDDDFVALNMANDGSNTSLQKNDMTTA</sequence>